<reference evidence="15" key="1">
    <citation type="submission" date="2021-01" db="EMBL/GenBank/DDBJ databases">
        <authorList>
            <person name="Corre E."/>
            <person name="Pelletier E."/>
            <person name="Niang G."/>
            <person name="Scheremetjew M."/>
            <person name="Finn R."/>
            <person name="Kale V."/>
            <person name="Holt S."/>
            <person name="Cochrane G."/>
            <person name="Meng A."/>
            <person name="Brown T."/>
            <person name="Cohen L."/>
        </authorList>
    </citation>
    <scope>NUCLEOTIDE SEQUENCE</scope>
    <source>
        <strain evidence="15">RCC1130</strain>
    </source>
</reference>
<dbReference type="PROSITE" id="PS51292">
    <property type="entry name" value="ZF_RING_CH"/>
    <property type="match status" value="1"/>
</dbReference>
<sequence>MEVAEQEEEDECRICRLGGTRTAPLLQLCGCRGSMGFLHAECVLNWLRYSHTTAFQEVPFCTVCQQPFRLTVRGPLAYIRVRLLAASAVRDAAASARNYMRHLRDAHGCGHCHCLALRWLLFLCALQLALWQGQLMMLLSFWPIRAALHVDERIDSIIVPPVLLPALQAAFPPLREVGQFTLGFLPARLSANCPTTERRHLVEVLGLVRKRGLVTGANVVEDTCACACASWPSWALSILHGLASASHYVAARARGSWAHALSAMRRNGKQRRGRRPSRPSAQTERMAASQSPVLLRATSGGAVLLSILAAIVTAARGLTPLAVWEADVDALFLALFTLQLDYWLVGLCRQQQPDEHPPRWLWAHVVPLLQPTLPRDLHELVSAAIGLPPYAYVARLVLAWAGMLSLTSAPIQLASPTANSLALHVFLGVMTAGALHAVQAFFQSVQEDFENWRWSQLIVRDPAHDR</sequence>
<dbReference type="PANTHER" id="PTHR13145:SF0">
    <property type="entry name" value="E3 UBIQUITIN-PROTEIN LIGASE MARCHF6"/>
    <property type="match status" value="1"/>
</dbReference>
<evidence type="ECO:0000256" key="1">
    <source>
        <dbReference type="ARBA" id="ARBA00000900"/>
    </source>
</evidence>
<feature type="region of interest" description="Disordered" evidence="13">
    <location>
        <begin position="264"/>
        <end position="290"/>
    </location>
</feature>
<keyword evidence="8" id="KW-0863">Zinc-finger</keyword>
<gene>
    <name evidence="15" type="ORF">CLEP1334_LOCUS17866</name>
</gene>
<evidence type="ECO:0000256" key="2">
    <source>
        <dbReference type="ARBA" id="ARBA00004141"/>
    </source>
</evidence>
<keyword evidence="6" id="KW-0812">Transmembrane</keyword>
<evidence type="ECO:0000256" key="13">
    <source>
        <dbReference type="SAM" id="MobiDB-lite"/>
    </source>
</evidence>
<evidence type="ECO:0000313" key="15">
    <source>
        <dbReference type="EMBL" id="CAD8542579.1"/>
    </source>
</evidence>
<keyword evidence="11" id="KW-1133">Transmembrane helix</keyword>
<evidence type="ECO:0000256" key="9">
    <source>
        <dbReference type="ARBA" id="ARBA00022786"/>
    </source>
</evidence>
<dbReference type="GO" id="GO:0008270">
    <property type="term" value="F:zinc ion binding"/>
    <property type="evidence" value="ECO:0007669"/>
    <property type="project" value="UniProtKB-KW"/>
</dbReference>
<evidence type="ECO:0000259" key="14">
    <source>
        <dbReference type="PROSITE" id="PS51292"/>
    </source>
</evidence>
<dbReference type="SMART" id="SM00744">
    <property type="entry name" value="RINGv"/>
    <property type="match status" value="1"/>
</dbReference>
<dbReference type="EC" id="2.3.2.27" evidence="4"/>
<accession>A0A7S0J6S2</accession>
<evidence type="ECO:0000256" key="12">
    <source>
        <dbReference type="ARBA" id="ARBA00023136"/>
    </source>
</evidence>
<dbReference type="GO" id="GO:0061630">
    <property type="term" value="F:ubiquitin protein ligase activity"/>
    <property type="evidence" value="ECO:0007669"/>
    <property type="project" value="UniProtKB-EC"/>
</dbReference>
<name>A0A7S0J6S2_9EUKA</name>
<dbReference type="InterPro" id="IPR013083">
    <property type="entry name" value="Znf_RING/FYVE/PHD"/>
</dbReference>
<evidence type="ECO:0000256" key="11">
    <source>
        <dbReference type="ARBA" id="ARBA00022989"/>
    </source>
</evidence>
<feature type="domain" description="RING-CH-type" evidence="14">
    <location>
        <begin position="4"/>
        <end position="71"/>
    </location>
</feature>
<dbReference type="InterPro" id="IPR011016">
    <property type="entry name" value="Znf_RING-CH"/>
</dbReference>
<dbReference type="GO" id="GO:0005789">
    <property type="term" value="C:endoplasmic reticulum membrane"/>
    <property type="evidence" value="ECO:0007669"/>
    <property type="project" value="TreeGrafter"/>
</dbReference>
<dbReference type="SUPFAM" id="SSF57850">
    <property type="entry name" value="RING/U-box"/>
    <property type="match status" value="1"/>
</dbReference>
<keyword evidence="10" id="KW-0862">Zinc</keyword>
<evidence type="ECO:0000256" key="6">
    <source>
        <dbReference type="ARBA" id="ARBA00022692"/>
    </source>
</evidence>
<dbReference type="PANTHER" id="PTHR13145">
    <property type="entry name" value="SSM4 PROTEIN"/>
    <property type="match status" value="1"/>
</dbReference>
<keyword evidence="9" id="KW-0833">Ubl conjugation pathway</keyword>
<evidence type="ECO:0000256" key="7">
    <source>
        <dbReference type="ARBA" id="ARBA00022723"/>
    </source>
</evidence>
<dbReference type="AlphaFoldDB" id="A0A7S0J6S2"/>
<evidence type="ECO:0000256" key="8">
    <source>
        <dbReference type="ARBA" id="ARBA00022771"/>
    </source>
</evidence>
<proteinExistence type="predicted"/>
<keyword evidence="5" id="KW-0808">Transferase</keyword>
<keyword evidence="12" id="KW-0472">Membrane</keyword>
<protein>
    <recommendedName>
        <fullName evidence="4">RING-type E3 ubiquitin transferase</fullName>
        <ecNumber evidence="4">2.3.2.27</ecNumber>
    </recommendedName>
</protein>
<comment type="pathway">
    <text evidence="3">Protein modification; protein ubiquitination.</text>
</comment>
<dbReference type="GO" id="GO:0036503">
    <property type="term" value="P:ERAD pathway"/>
    <property type="evidence" value="ECO:0007669"/>
    <property type="project" value="TreeGrafter"/>
</dbReference>
<comment type="catalytic activity">
    <reaction evidence="1">
        <text>S-ubiquitinyl-[E2 ubiquitin-conjugating enzyme]-L-cysteine + [acceptor protein]-L-lysine = [E2 ubiquitin-conjugating enzyme]-L-cysteine + N(6)-ubiquitinyl-[acceptor protein]-L-lysine.</text>
        <dbReference type="EC" id="2.3.2.27"/>
    </reaction>
</comment>
<keyword evidence="7" id="KW-0479">Metal-binding</keyword>
<evidence type="ECO:0000256" key="3">
    <source>
        <dbReference type="ARBA" id="ARBA00004906"/>
    </source>
</evidence>
<comment type="subcellular location">
    <subcellularLocation>
        <location evidence="2">Membrane</location>
        <topology evidence="2">Multi-pass membrane protein</topology>
    </subcellularLocation>
</comment>
<dbReference type="Pfam" id="PF12906">
    <property type="entry name" value="RINGv"/>
    <property type="match status" value="1"/>
</dbReference>
<evidence type="ECO:0000256" key="4">
    <source>
        <dbReference type="ARBA" id="ARBA00012483"/>
    </source>
</evidence>
<dbReference type="EMBL" id="HBER01035275">
    <property type="protein sequence ID" value="CAD8542579.1"/>
    <property type="molecule type" value="Transcribed_RNA"/>
</dbReference>
<dbReference type="Gene3D" id="3.30.40.10">
    <property type="entry name" value="Zinc/RING finger domain, C3HC4 (zinc finger)"/>
    <property type="match status" value="1"/>
</dbReference>
<evidence type="ECO:0000256" key="5">
    <source>
        <dbReference type="ARBA" id="ARBA00022679"/>
    </source>
</evidence>
<evidence type="ECO:0000256" key="10">
    <source>
        <dbReference type="ARBA" id="ARBA00022833"/>
    </source>
</evidence>
<feature type="compositionally biased region" description="Basic residues" evidence="13">
    <location>
        <begin position="266"/>
        <end position="277"/>
    </location>
</feature>
<organism evidence="15">
    <name type="scientific">Calcidiscus leptoporus</name>
    <dbReference type="NCBI Taxonomy" id="127549"/>
    <lineage>
        <taxon>Eukaryota</taxon>
        <taxon>Haptista</taxon>
        <taxon>Haptophyta</taxon>
        <taxon>Prymnesiophyceae</taxon>
        <taxon>Coccolithales</taxon>
        <taxon>Calcidiscaceae</taxon>
        <taxon>Calcidiscus</taxon>
    </lineage>
</organism>